<comment type="function">
    <text evidence="1">Involved in the transposition of the insertion sequence.</text>
</comment>
<dbReference type="EMBL" id="FMAK01000089">
    <property type="protein sequence ID" value="SCB71645.1"/>
    <property type="molecule type" value="Genomic_DNA"/>
</dbReference>
<sequence length="147" mass="16976">MPDRFASTYPGAGGCSHKAGVKIQLEYDLLSGEFSDVKIEPGKRSDQAYGATRTGMAQKNELYIRDLGYFRLQDFKSIQDKQGYYLSRLKLPTKIYRKEFETVVFKTKPAQLRPECEMCLIPIPWSEMLYALDDNLCDHCRNMIEED</sequence>
<name>A0A1G4ERT9_BACMY</name>
<evidence type="ECO:0000313" key="4">
    <source>
        <dbReference type="Proteomes" id="UP000195696"/>
    </source>
</evidence>
<dbReference type="GO" id="GO:0004803">
    <property type="term" value="F:transposase activity"/>
    <property type="evidence" value="ECO:0007669"/>
    <property type="project" value="InterPro"/>
</dbReference>
<organism evidence="3 4">
    <name type="scientific">Bacillus mycoides</name>
    <dbReference type="NCBI Taxonomy" id="1405"/>
    <lineage>
        <taxon>Bacteria</taxon>
        <taxon>Bacillati</taxon>
        <taxon>Bacillota</taxon>
        <taxon>Bacilli</taxon>
        <taxon>Bacillales</taxon>
        <taxon>Bacillaceae</taxon>
        <taxon>Bacillus</taxon>
        <taxon>Bacillus cereus group</taxon>
    </lineage>
</organism>
<dbReference type="GO" id="GO:0006313">
    <property type="term" value="P:DNA transposition"/>
    <property type="evidence" value="ECO:0007669"/>
    <property type="project" value="InterPro"/>
</dbReference>
<dbReference type="AlphaFoldDB" id="A0A1G4ERT9"/>
<protein>
    <recommendedName>
        <fullName evidence="2">Transposase IS4-like domain-containing protein</fullName>
    </recommendedName>
</protein>
<proteinExistence type="predicted"/>
<evidence type="ECO:0000256" key="1">
    <source>
        <dbReference type="ARBA" id="ARBA00002286"/>
    </source>
</evidence>
<dbReference type="InterPro" id="IPR002559">
    <property type="entry name" value="Transposase_11"/>
</dbReference>
<evidence type="ECO:0000313" key="3">
    <source>
        <dbReference type="EMBL" id="SCB71645.1"/>
    </source>
</evidence>
<dbReference type="PROSITE" id="PS51257">
    <property type="entry name" value="PROKAR_LIPOPROTEIN"/>
    <property type="match status" value="1"/>
</dbReference>
<reference evidence="3 4" key="1">
    <citation type="submission" date="2016-08" db="EMBL/GenBank/DDBJ databases">
        <authorList>
            <person name="Seilhamer J.J."/>
        </authorList>
    </citation>
    <scope>NUCLEOTIDE SEQUENCE [LARGE SCALE GENOMIC DNA]</scope>
    <source>
        <strain evidence="3 4">SDA_GO95</strain>
    </source>
</reference>
<dbReference type="SUPFAM" id="SSF53098">
    <property type="entry name" value="Ribonuclease H-like"/>
    <property type="match status" value="1"/>
</dbReference>
<dbReference type="InterPro" id="IPR012337">
    <property type="entry name" value="RNaseH-like_sf"/>
</dbReference>
<dbReference type="Pfam" id="PF01609">
    <property type="entry name" value="DDE_Tnp_1"/>
    <property type="match status" value="1"/>
</dbReference>
<dbReference type="GO" id="GO:0003677">
    <property type="term" value="F:DNA binding"/>
    <property type="evidence" value="ECO:0007669"/>
    <property type="project" value="InterPro"/>
</dbReference>
<accession>A0A1G4ERT9</accession>
<evidence type="ECO:0000259" key="2">
    <source>
        <dbReference type="Pfam" id="PF01609"/>
    </source>
</evidence>
<dbReference type="Proteomes" id="UP000195696">
    <property type="component" value="Unassembled WGS sequence"/>
</dbReference>
<gene>
    <name evidence="3" type="ORF">BWGO95_05903</name>
</gene>
<feature type="domain" description="Transposase IS4-like" evidence="2">
    <location>
        <begin position="8"/>
        <end position="104"/>
    </location>
</feature>